<sequence>MNVLLAGATGLTGRFLLQQCLDSERCTQVFAYCRSQPGIQHSKLTWLSFDRQPDAAIDVFMSTLGTTRKQFGAKGLAYVDHELVLRCAQAAQAAGAGSACILSAVGADAKSLFLYNRIKGDMQRDVAALGFERLALFQPSVLLGQRGEHRPLEHFAGKILSHPGFGRYQALPAEAVAAAMWRAALLQHPGEYFYQVPDIQQLNQSKE</sequence>
<dbReference type="AlphaFoldDB" id="A0A222FM93"/>
<proteinExistence type="predicted"/>
<gene>
    <name evidence="1" type="ORF">CHH28_14960</name>
</gene>
<organism evidence="1 2">
    <name type="scientific">Bacterioplanes sanyensis</name>
    <dbReference type="NCBI Taxonomy" id="1249553"/>
    <lineage>
        <taxon>Bacteria</taxon>
        <taxon>Pseudomonadati</taxon>
        <taxon>Pseudomonadota</taxon>
        <taxon>Gammaproteobacteria</taxon>
        <taxon>Oceanospirillales</taxon>
        <taxon>Oceanospirillaceae</taxon>
        <taxon>Bacterioplanes</taxon>
    </lineage>
</organism>
<dbReference type="EMBL" id="CP022530">
    <property type="protein sequence ID" value="ASP39890.1"/>
    <property type="molecule type" value="Genomic_DNA"/>
</dbReference>
<dbReference type="Proteomes" id="UP000202440">
    <property type="component" value="Chromosome"/>
</dbReference>
<dbReference type="SUPFAM" id="SSF51735">
    <property type="entry name" value="NAD(P)-binding Rossmann-fold domains"/>
    <property type="match status" value="1"/>
</dbReference>
<evidence type="ECO:0000313" key="1">
    <source>
        <dbReference type="EMBL" id="ASP39890.1"/>
    </source>
</evidence>
<dbReference type="RefSeq" id="WP_094061064.1">
    <property type="nucleotide sequence ID" value="NZ_CP022530.1"/>
</dbReference>
<evidence type="ECO:0000313" key="2">
    <source>
        <dbReference type="Proteomes" id="UP000202440"/>
    </source>
</evidence>
<protein>
    <submittedName>
        <fullName evidence="1">NAD-dependent dehydratase</fullName>
    </submittedName>
</protein>
<reference evidence="1 2" key="1">
    <citation type="submission" date="2017-07" db="EMBL/GenBank/DDBJ databases">
        <title>Annotated genome sequence of Bacterioplanes sanyensis isolated from Red Sea.</title>
        <authorList>
            <person name="Rehman Z.U."/>
        </authorList>
    </citation>
    <scope>NUCLEOTIDE SEQUENCE [LARGE SCALE GENOMIC DNA]</scope>
    <source>
        <strain evidence="1 2">NV9</strain>
    </source>
</reference>
<accession>A0A222FM93</accession>
<name>A0A222FM93_9GAMM</name>
<dbReference type="Gene3D" id="3.40.50.720">
    <property type="entry name" value="NAD(P)-binding Rossmann-like Domain"/>
    <property type="match status" value="1"/>
</dbReference>
<keyword evidence="2" id="KW-1185">Reference proteome</keyword>
<dbReference type="KEGG" id="bsan:CHH28_14960"/>
<dbReference type="OrthoDB" id="9798632at2"/>
<dbReference type="InterPro" id="IPR036291">
    <property type="entry name" value="NAD(P)-bd_dom_sf"/>
</dbReference>
<dbReference type="PANTHER" id="PTHR14097:SF7">
    <property type="entry name" value="OXIDOREDUCTASE HTATIP2"/>
    <property type="match status" value="1"/>
</dbReference>
<dbReference type="PANTHER" id="PTHR14097">
    <property type="entry name" value="OXIDOREDUCTASE HTATIP2"/>
    <property type="match status" value="1"/>
</dbReference>